<feature type="transmembrane region" description="Helical" evidence="1">
    <location>
        <begin position="161"/>
        <end position="181"/>
    </location>
</feature>
<sequence length="579" mass="61101">MGTCTVVRLCAPILSGEAIAAVLTTSAATVTATQLTRAAQSGLHAPAFVMYIHIAMMALLLPLARSLAQGGRYAASSRDVCVFLPLWVVSNYSLVQALALTPAGVVQTLFGTGPSQVALLSRIFLAERFTFARTVAVLLAFAGATVLASRSGFQRKSGMNVVLGSFFALAAVFASACYKVSFKVRLGAPPPHVVLGTVGTLGMVTAIFGLPVVLLLAELGVEDRWWSGSVAVNWPLVIGSAAVDVVYNTSIAWGLAVASPVFISVGVVLGTPVNMLIDATVHGEMPSAAQCIGTCLIAVSFTLQVCVPVPRSESVQHGSSDSLILSAREAAACSVSLVWRCLLHMAFEVLLSGAACFPAALRSRQLDTLDAFGSGDCLRSPSWWLCLLGVSTNYLMHGFIWNYSKRFAALCDKPPLKLLGSHPVDVFASLEVVAKLVQAGSVGMLLGPSGRSALWEAARTAPAWCWAVFAGLLAAGQALNAATYNAIGNAGVYYGFKLGRTVPWCHGFPFNTGLRHPQYLGVVLTLFGALPVVVTRELTQLGLPHLVLVWGSMYGVMSAMEQAREGFRLLRFSNCGTRS</sequence>
<name>A0A813BTJ9_9DINO</name>
<keyword evidence="3" id="KW-1185">Reference proteome</keyword>
<evidence type="ECO:0000313" key="3">
    <source>
        <dbReference type="Proteomes" id="UP000601435"/>
    </source>
</evidence>
<accession>A0A813BTJ9</accession>
<dbReference type="SUPFAM" id="SSF103481">
    <property type="entry name" value="Multidrug resistance efflux transporter EmrE"/>
    <property type="match status" value="1"/>
</dbReference>
<evidence type="ECO:0000256" key="1">
    <source>
        <dbReference type="SAM" id="Phobius"/>
    </source>
</evidence>
<dbReference type="InterPro" id="IPR037185">
    <property type="entry name" value="EmrE-like"/>
</dbReference>
<protein>
    <submittedName>
        <fullName evidence="2">Slc35f3 protein</fullName>
    </submittedName>
</protein>
<keyword evidence="1" id="KW-0472">Membrane</keyword>
<organism evidence="2 3">
    <name type="scientific">Symbiodinium necroappetens</name>
    <dbReference type="NCBI Taxonomy" id="1628268"/>
    <lineage>
        <taxon>Eukaryota</taxon>
        <taxon>Sar</taxon>
        <taxon>Alveolata</taxon>
        <taxon>Dinophyceae</taxon>
        <taxon>Suessiales</taxon>
        <taxon>Symbiodiniaceae</taxon>
        <taxon>Symbiodinium</taxon>
    </lineage>
</organism>
<keyword evidence="1" id="KW-0812">Transmembrane</keyword>
<gene>
    <name evidence="2" type="primary">Slc35f3</name>
    <name evidence="2" type="ORF">SNEC2469_LOCUS32144</name>
</gene>
<feature type="transmembrane region" description="Helical" evidence="1">
    <location>
        <begin position="130"/>
        <end position="149"/>
    </location>
</feature>
<reference evidence="2" key="1">
    <citation type="submission" date="2021-02" db="EMBL/GenBank/DDBJ databases">
        <authorList>
            <person name="Dougan E. K."/>
            <person name="Rhodes N."/>
            <person name="Thang M."/>
            <person name="Chan C."/>
        </authorList>
    </citation>
    <scope>NUCLEOTIDE SEQUENCE</scope>
</reference>
<dbReference type="OrthoDB" id="424114at2759"/>
<dbReference type="AlphaFoldDB" id="A0A813BTJ9"/>
<feature type="transmembrane region" description="Helical" evidence="1">
    <location>
        <begin position="193"/>
        <end position="217"/>
    </location>
</feature>
<comment type="caution">
    <text evidence="2">The sequence shown here is derived from an EMBL/GenBank/DDBJ whole genome shotgun (WGS) entry which is preliminary data.</text>
</comment>
<feature type="transmembrane region" description="Helical" evidence="1">
    <location>
        <begin position="48"/>
        <end position="68"/>
    </location>
</feature>
<dbReference type="Proteomes" id="UP000601435">
    <property type="component" value="Unassembled WGS sequence"/>
</dbReference>
<feature type="transmembrane region" description="Helical" evidence="1">
    <location>
        <begin position="80"/>
        <end position="110"/>
    </location>
</feature>
<proteinExistence type="predicted"/>
<dbReference type="EMBL" id="CAJNJA010080264">
    <property type="protein sequence ID" value="CAE7927119.1"/>
    <property type="molecule type" value="Genomic_DNA"/>
</dbReference>
<evidence type="ECO:0000313" key="2">
    <source>
        <dbReference type="EMBL" id="CAE7927119.1"/>
    </source>
</evidence>
<feature type="transmembrane region" description="Helical" evidence="1">
    <location>
        <begin position="253"/>
        <end position="277"/>
    </location>
</feature>
<dbReference type="PANTHER" id="PTHR19346:SF4">
    <property type="entry name" value="SUGAR PHOSPHATE TRANSPORTER DOMAIN-CONTAINING PROTEIN"/>
    <property type="match status" value="1"/>
</dbReference>
<dbReference type="InterPro" id="IPR026505">
    <property type="entry name" value="Solute_c_fam_35_mem_F3/F4"/>
</dbReference>
<dbReference type="PANTHER" id="PTHR19346">
    <property type="entry name" value="SUGAR PHOSPHATE TRANSPORTER DOMAIN-CONTAINING PROTEIN"/>
    <property type="match status" value="1"/>
</dbReference>
<keyword evidence="1" id="KW-1133">Transmembrane helix</keyword>